<keyword evidence="2" id="KW-0732">Signal</keyword>
<feature type="region of interest" description="Disordered" evidence="1">
    <location>
        <begin position="332"/>
        <end position="419"/>
    </location>
</feature>
<evidence type="ECO:0008006" key="4">
    <source>
        <dbReference type="Google" id="ProtNLM"/>
    </source>
</evidence>
<evidence type="ECO:0000313" key="3">
    <source>
        <dbReference type="EMBL" id="CRZ11432.1"/>
    </source>
</evidence>
<dbReference type="EMBL" id="HACM01010990">
    <property type="protein sequence ID" value="CRZ11432.1"/>
    <property type="molecule type" value="Transcribed_RNA"/>
</dbReference>
<sequence>MLVILLGLLSIMPFLGQASCVCSIAGDPHILGCDAKTSYAWQGVGLYSFFKTSDLELQCDLDYPRNETGGIIHKMFSYVSSCRLRYVSPAGCEFTMLTGGNDDQQTIYIGNSKMTLSNVKKFMAQQFPPSTGVSIDVDVPNAKTTCMIETSQGPITIDIAPYQVHVSARRAQSCSGMCGTCDGVTPAGYNLGDLTQIQAFASKYAADGSSAMQPIKLAPIPTTCLAQTPMPTNATTPMPTNGTTPMPTNGSTPMPTNGSTPMPINGMTPMPINGTTPMPNSSTTPMPTSGTTPMPTNGTIPATFAPSNAPNDATPVPMNGTSIVPLTNAARNETVSSTSSPTTAPATPVPGSVNMATSVPTTQPTTGPNATPSSQPATTIPVTTIPNGNVTMSSQQPNSTSMLTPAPSSNETHPQSWPTPAATPVVVPVDKIVLDHPIFESPSVLQAVIDQCLCGQPKARFYDDAVFGTFVENCIYDKAFPGAEKVALSNLNVFSLASLSNVVPSNSSSDVVDMNRCKQLILTPTVTKRPDQIPLDSGVSYIPTYTRQTPTADKAPFTQPRATQMGGTGEFAEACTDLPSTSIPIVQSPAPSTAPSMNNDVNSTLMAQAINAALVNASN</sequence>
<name>A0A0H5RCV3_9EUKA</name>
<proteinExistence type="predicted"/>
<feature type="compositionally biased region" description="Polar residues" evidence="1">
    <location>
        <begin position="354"/>
        <end position="416"/>
    </location>
</feature>
<dbReference type="AlphaFoldDB" id="A0A0H5RCV3"/>
<feature type="region of interest" description="Disordered" evidence="1">
    <location>
        <begin position="232"/>
        <end position="262"/>
    </location>
</feature>
<feature type="chain" id="PRO_5005223162" description="VWFD domain-containing protein" evidence="2">
    <location>
        <begin position="19"/>
        <end position="619"/>
    </location>
</feature>
<accession>A0A0H5RCV3</accession>
<feature type="signal peptide" evidence="2">
    <location>
        <begin position="1"/>
        <end position="18"/>
    </location>
</feature>
<evidence type="ECO:0000256" key="1">
    <source>
        <dbReference type="SAM" id="MobiDB-lite"/>
    </source>
</evidence>
<feature type="compositionally biased region" description="Low complexity" evidence="1">
    <location>
        <begin position="232"/>
        <end position="258"/>
    </location>
</feature>
<feature type="compositionally biased region" description="Low complexity" evidence="1">
    <location>
        <begin position="334"/>
        <end position="350"/>
    </location>
</feature>
<organism evidence="3">
    <name type="scientific">Spongospora subterranea</name>
    <dbReference type="NCBI Taxonomy" id="70186"/>
    <lineage>
        <taxon>Eukaryota</taxon>
        <taxon>Sar</taxon>
        <taxon>Rhizaria</taxon>
        <taxon>Endomyxa</taxon>
        <taxon>Phytomyxea</taxon>
        <taxon>Plasmodiophorida</taxon>
        <taxon>Plasmodiophoridae</taxon>
        <taxon>Spongospora</taxon>
    </lineage>
</organism>
<reference evidence="3" key="1">
    <citation type="submission" date="2015-04" db="EMBL/GenBank/DDBJ databases">
        <title>The genome sequence of the plant pathogenic Rhizarian Plasmodiophora brassicae reveals insights in its biotrophic life cycle and the origin of chitin synthesis.</title>
        <authorList>
            <person name="Schwelm A."/>
            <person name="Fogelqvist J."/>
            <person name="Knaust A."/>
            <person name="Julke S."/>
            <person name="Lilja T."/>
            <person name="Dhandapani V."/>
            <person name="Bonilla-Rosso G."/>
            <person name="Karlsson M."/>
            <person name="Shevchenko A."/>
            <person name="Choi S.R."/>
            <person name="Kim H.G."/>
            <person name="Park J.Y."/>
            <person name="Lim Y.P."/>
            <person name="Ludwig-Muller J."/>
            <person name="Dixelius C."/>
        </authorList>
    </citation>
    <scope>NUCLEOTIDE SEQUENCE</scope>
    <source>
        <tissue evidence="3">Potato root galls</tissue>
    </source>
</reference>
<evidence type="ECO:0000256" key="2">
    <source>
        <dbReference type="SAM" id="SignalP"/>
    </source>
</evidence>
<protein>
    <recommendedName>
        <fullName evidence="4">VWFD domain-containing protein</fullName>
    </recommendedName>
</protein>